<dbReference type="SUPFAM" id="SSF52540">
    <property type="entry name" value="P-loop containing nucleoside triphosphate hydrolases"/>
    <property type="match status" value="1"/>
</dbReference>
<feature type="region of interest" description="Disordered" evidence="4">
    <location>
        <begin position="334"/>
        <end position="430"/>
    </location>
</feature>
<dbReference type="Gene3D" id="1.25.40.10">
    <property type="entry name" value="Tetratricopeptide repeat domain"/>
    <property type="match status" value="2"/>
</dbReference>
<dbReference type="InterPro" id="IPR011990">
    <property type="entry name" value="TPR-like_helical_dom_sf"/>
</dbReference>
<dbReference type="EMBL" id="JANLCJ010000001">
    <property type="protein sequence ID" value="MCS5732966.1"/>
    <property type="molecule type" value="Genomic_DNA"/>
</dbReference>
<organism evidence="6 7">
    <name type="scientific">Herbiconiux daphne</name>
    <dbReference type="NCBI Taxonomy" id="2970914"/>
    <lineage>
        <taxon>Bacteria</taxon>
        <taxon>Bacillati</taxon>
        <taxon>Actinomycetota</taxon>
        <taxon>Actinomycetes</taxon>
        <taxon>Micrococcales</taxon>
        <taxon>Microbacteriaceae</taxon>
        <taxon>Herbiconiux</taxon>
    </lineage>
</organism>
<dbReference type="Gene3D" id="1.10.10.10">
    <property type="entry name" value="Winged helix-like DNA-binding domain superfamily/Winged helix DNA-binding domain"/>
    <property type="match status" value="1"/>
</dbReference>
<dbReference type="InterPro" id="IPR005158">
    <property type="entry name" value="BTAD"/>
</dbReference>
<dbReference type="Proteomes" id="UP001165586">
    <property type="component" value="Unassembled WGS sequence"/>
</dbReference>
<sequence>MKQQPSDPQQSLRVAVLGPVAVRQPGDGFVEPGGHRAKALIVALALAAPRALGSDRLIEETWADEPPRGARAALQTLVSRIRSALGDDLIESTPSGYRLGDTATLDLREAERLLDEARVDLTDERWPDAATNAATALALWRGAPGADLDGDTLASALIDRAARVLDGLETVLATASLALDLAVEAEALARRLCLRSPFDDSAHLLLMRALDALGRSTEAVGVYATFRERVQDAFGTSPALELQSLNLELLAREAESGPAGDGRWTAHGEVSSTGGRGEGVPRGRGEALPGGRGEAGRNAGDDSGAATAGAAARGGCLGSGLDAEERVATGVDVGRLEVDHGPRSADAASGGPVDMTTDDATRTRATPTPDAGSARGNDGGQEPLLGSRGAPSTDAVTRHETLASDGRAAAPPAREGAPAPARPGAGAPRRAAVARGIRAAPNALIGRDGAVAEIERLMAGARVTTILGPGGLGKTRVAHEVAARALSWFGAVIVVELASVRSADDVIFGLASALGIREVASTKRIGDQVVRADLRTRVVARLAEAPTLLVLDNCEHVIDAAAEWSASLTAELPALTVLTTSRTPLAISSERVFALAPLGATDAATAPEALADDPAVRLFLDRATAARPGAQLPLDAVARLCARLDGLPLAIELAAARIRSMPLDEVERRLSNRFALLAGGDRSAPERHRTLLAVIEWSWNLLATDEQLALARLSEFADGFSADAAQAVTGGGSSPSGTGADPDVTDLLDALVAQSLVTLRETASGVRYRMLETVREFGQLQLDRAGTRMEVRDALFAWAVEFSARLQPQMDGRRQVATFAAIAVEEVNLIDVLRRAIDAERPDVVVSVFGLLGYYWTLRSAHSEVLAFSRPVFESIRRYDPTPAEVQHLAAVLLIISATTMIADLRFAVLPLSRLRRIVAAEGIDDDRLRAMASILLAAGDEQRVTAAIEAAASSPDRATAMVGALVGSVSAENDGRRDDAIRLARGAVRLADSIGDTWGGAMASQMLGSLHSQSAEPEEALRWARRARIGLTQIGAAEDIRQLEWTVATNDISVGELDEALEIFERLIESPGETDGVDIASIGLAGKAEVYRAHGRLDEARELHLRALTSFGAPGTRASPWYRMVLSAVLTTLVVDETGRDGEDVVIARRLRARTLASLRWMSGFVDRPVLGASVIGLAVWVEDRARASAGFPIPAGVGLELLALAHVLSARQDAPALHLDPLFARFGRSFTPDEIAGALDAAAAVTADERPGRVAELLRTPGPWSWAPRV</sequence>
<feature type="domain" description="OmpR/PhoB-type" evidence="5">
    <location>
        <begin position="4"/>
        <end position="101"/>
    </location>
</feature>
<feature type="compositionally biased region" description="Basic and acidic residues" evidence="4">
    <location>
        <begin position="334"/>
        <end position="343"/>
    </location>
</feature>
<dbReference type="RefSeq" id="WP_259537693.1">
    <property type="nucleotide sequence ID" value="NZ_JANLCJ010000001.1"/>
</dbReference>
<dbReference type="InterPro" id="IPR016032">
    <property type="entry name" value="Sig_transdc_resp-reg_C-effctor"/>
</dbReference>
<evidence type="ECO:0000256" key="1">
    <source>
        <dbReference type="ARBA" id="ARBA00005820"/>
    </source>
</evidence>
<feature type="DNA-binding region" description="OmpR/PhoB-type" evidence="3">
    <location>
        <begin position="4"/>
        <end position="101"/>
    </location>
</feature>
<name>A0ABT2GYC9_9MICO</name>
<dbReference type="InterPro" id="IPR027417">
    <property type="entry name" value="P-loop_NTPase"/>
</dbReference>
<dbReference type="PROSITE" id="PS51755">
    <property type="entry name" value="OMPR_PHOB"/>
    <property type="match status" value="1"/>
</dbReference>
<keyword evidence="2 3" id="KW-0238">DNA-binding</keyword>
<feature type="compositionally biased region" description="Low complexity" evidence="4">
    <location>
        <begin position="406"/>
        <end position="430"/>
    </location>
</feature>
<dbReference type="InterPro" id="IPR001867">
    <property type="entry name" value="OmpR/PhoB-type_DNA-bd"/>
</dbReference>
<dbReference type="SMART" id="SM01043">
    <property type="entry name" value="BTAD"/>
    <property type="match status" value="1"/>
</dbReference>
<proteinExistence type="inferred from homology"/>
<feature type="region of interest" description="Disordered" evidence="4">
    <location>
        <begin position="256"/>
        <end position="312"/>
    </location>
</feature>
<comment type="caution">
    <text evidence="6">The sequence shown here is derived from an EMBL/GenBank/DDBJ whole genome shotgun (WGS) entry which is preliminary data.</text>
</comment>
<dbReference type="Pfam" id="PF03704">
    <property type="entry name" value="BTAD"/>
    <property type="match status" value="1"/>
</dbReference>
<evidence type="ECO:0000313" key="6">
    <source>
        <dbReference type="EMBL" id="MCS5732966.1"/>
    </source>
</evidence>
<accession>A0ABT2GYC9</accession>
<dbReference type="PANTHER" id="PTHR47691:SF3">
    <property type="entry name" value="HTH-TYPE TRANSCRIPTIONAL REGULATOR RV0890C-RELATED"/>
    <property type="match status" value="1"/>
</dbReference>
<dbReference type="SUPFAM" id="SSF46894">
    <property type="entry name" value="C-terminal effector domain of the bipartite response regulators"/>
    <property type="match status" value="1"/>
</dbReference>
<dbReference type="InterPro" id="IPR036388">
    <property type="entry name" value="WH-like_DNA-bd_sf"/>
</dbReference>
<dbReference type="SMART" id="SM00862">
    <property type="entry name" value="Trans_reg_C"/>
    <property type="match status" value="1"/>
</dbReference>
<evidence type="ECO:0000256" key="4">
    <source>
        <dbReference type="SAM" id="MobiDB-lite"/>
    </source>
</evidence>
<dbReference type="Gene3D" id="3.40.50.300">
    <property type="entry name" value="P-loop containing nucleotide triphosphate hydrolases"/>
    <property type="match status" value="1"/>
</dbReference>
<dbReference type="PRINTS" id="PR00364">
    <property type="entry name" value="DISEASERSIST"/>
</dbReference>
<protein>
    <recommendedName>
        <fullName evidence="5">OmpR/PhoB-type domain-containing protein</fullName>
    </recommendedName>
</protein>
<reference evidence="6" key="1">
    <citation type="submission" date="2022-08" db="EMBL/GenBank/DDBJ databases">
        <authorList>
            <person name="Deng Y."/>
            <person name="Han X.-F."/>
            <person name="Zhang Y.-Q."/>
        </authorList>
    </citation>
    <scope>NUCLEOTIDE SEQUENCE</scope>
    <source>
        <strain evidence="6">CPCC 203386</strain>
    </source>
</reference>
<evidence type="ECO:0000259" key="5">
    <source>
        <dbReference type="PROSITE" id="PS51755"/>
    </source>
</evidence>
<dbReference type="PANTHER" id="PTHR47691">
    <property type="entry name" value="REGULATOR-RELATED"/>
    <property type="match status" value="1"/>
</dbReference>
<evidence type="ECO:0000256" key="3">
    <source>
        <dbReference type="PROSITE-ProRule" id="PRU01091"/>
    </source>
</evidence>
<dbReference type="SUPFAM" id="SSF48452">
    <property type="entry name" value="TPR-like"/>
    <property type="match status" value="2"/>
</dbReference>
<comment type="similarity">
    <text evidence="1">Belongs to the AfsR/DnrI/RedD regulatory family.</text>
</comment>
<gene>
    <name evidence="6" type="ORF">N1032_04320</name>
</gene>
<evidence type="ECO:0000313" key="7">
    <source>
        <dbReference type="Proteomes" id="UP001165586"/>
    </source>
</evidence>
<keyword evidence="7" id="KW-1185">Reference proteome</keyword>
<feature type="compositionally biased region" description="Low complexity" evidence="4">
    <location>
        <begin position="301"/>
        <end position="312"/>
    </location>
</feature>
<evidence type="ECO:0000256" key="2">
    <source>
        <dbReference type="ARBA" id="ARBA00023125"/>
    </source>
</evidence>